<dbReference type="InterPro" id="IPR023366">
    <property type="entry name" value="ATP_synth_asu-like_sf"/>
</dbReference>
<evidence type="ECO:0008006" key="3">
    <source>
        <dbReference type="Google" id="ProtNLM"/>
    </source>
</evidence>
<sequence>MAKKQIKNYAFNPGVAGQGTLKFVGRYSEEQLLLITNVTAGEVLASFADASKPTSLSYILVNPLSTDVDFPSAHNEADYLTVITFLYDTSTFTSTDSVQIFVEVDEQTIRPWDFGTDAIERMRIAEPQSMLDADFEYGIQPTKWQSLDLFRNYPSLYEIPGTSIGCASITTDASSGTSFIGPSSITVQSVLDHGLIEGDPISIRGIDDSVFGYSKAEGSFVVAAVVNSTEFTFFAKGKVGTLQGTQLLTNFTEVKKAGFYTGAAIGTPTLSVLTQGATGNVLSDQTSPASGSIIGLTASSVVPPIGAPILGVAISSGSQITSTVASSFDKEVTTSFVAPVSSIVLNDVTNIEVGHAVSDGSGANVFVTNITNNEVFFDGDLTTDKNGNNLSQNFESVSPVNFGQGSGGKFDITRTAGVYAAVITPTSFFPGRAQDSYSGTFGNNAQFSVTANHSTGAYSDVQLLNGGVAYSATETITISGVNLGGTTTANDLVITIDTVDATGAILTFTPSPTAVATSTNPNVGENYTTGETLIIYGTQLDGESPANDLKIILTGAVGGSGEITTFTTTGTGVSPDQDYNGISGSGGTGSNATFNIQKLGGGLDISQLEEITIGGIIEADDVFSITIDGTPLSYTALAGETITAIRNELIDAVNTASIAGTIDVWASAGDTSEVLYIEGLTAGTAFTIAVATNDTGGAAADTQTFTVSQIRAASSTSGSPAYSVVVANPGSGFTVGDNITILGNELGGVSPENDLIVNVASLDPNNGILTFNESGVASSGDASYLGLTGQAAATGATIKATINASGNYVPVIGSPGANYEIGYELLIDGSTLGAVSPDNDMTVTVVSVDSTGSITEASATGLPASGDTITFRPSMTISEPLFQTVPTGTSYSYSSIAKIQATFTSNHGLLPGSQILVAITSNGVNHGLCSGPFFIESVPTPTSLVYTSRSTGNVNTGTILTGSITARSDTFYVHRPFDGGVQIGTGSPAHGAQAIRQSKKYIRYQSGKGIMYTTGVNFAPSYDIRSVIAEDITPGSKIEVITDDIDHGLQVGAEITLEGITSTGYNGHYTVTDIVNENTFKVEAQETLEEYIAKFGIQPQVGLYAWKGATVRSGCFDEQNGIFFQYDGTNYAIGLRSSTFQLAGTLSVDSGSNEISGSNTRFREQLKTGDRIVLRGMTHVVTNITDNTTMYVNPDYRGVSDCVNSKAAITRELIIPQSQWNIDKCDGTGQSGYKINVNKMQMIGFQYSWYGAGFIDWMLRGPRGDYIFLHRLKNNNLNTEAYMRSGNLPVRYEVINEGPGARLVSNINSTDTSITLDDATLFPDFGTLYIDNELIRYNSKNGNTLSGLTRSATFSNFVAGSQRSYTAGVAADHDESTGVVLASVTATPQINHWGSAFLTDGKFDEDRGYIFSYRLPTVQVSVIKSTLFLIRLSPSVSNAIIGDLGERELINRAQLLLKNIDIVVEGGQNTQTVIVEGVLNPSNYPVTPSDVSWSGLNNQGAGGQPSFAQVATSVDWGTVATSIAATNAIDNGTRNYHYFTPSDVSGVNIGDNVSTSGASGKNFTGGETITDIGNSQRFPGLVYIEFSSKIDAGAVGQTTFTFTSLAGSTAQPGEQAFSFTAGCGSGDRDGIDLSGLKELTNTPIGGTGAFPNGPDVLAVNAFLSNGSDVDVTINLRWSEAQA</sequence>
<protein>
    <recommendedName>
        <fullName evidence="3">Virion structural protein</fullName>
    </recommendedName>
</protein>
<dbReference type="EMBL" id="KU686198">
    <property type="protein sequence ID" value="AOV58856.1"/>
    <property type="molecule type" value="Genomic_DNA"/>
</dbReference>
<dbReference type="Gene3D" id="2.40.30.20">
    <property type="match status" value="1"/>
</dbReference>
<proteinExistence type="predicted"/>
<accession>A0A1D8KJP3</accession>
<gene>
    <name evidence="1" type="ORF">T040910_112</name>
</gene>
<name>A0A1D8KJP3_9CAUD</name>
<organism evidence="1 2">
    <name type="scientific">Synechococcus phage S-CAM3</name>
    <dbReference type="NCBI Taxonomy" id="1883366"/>
    <lineage>
        <taxon>Viruses</taxon>
        <taxon>Duplodnaviria</taxon>
        <taxon>Heunggongvirae</taxon>
        <taxon>Uroviricota</taxon>
        <taxon>Caudoviricetes</taxon>
        <taxon>Pantevenvirales</taxon>
        <taxon>Kyanoviridae</taxon>
        <taxon>Charybdisvirus</taxon>
        <taxon>Charybdisvirus scam3</taxon>
    </lineage>
</organism>
<evidence type="ECO:0000313" key="2">
    <source>
        <dbReference type="Proteomes" id="UP000240804"/>
    </source>
</evidence>
<dbReference type="Proteomes" id="UP000240804">
    <property type="component" value="Segment"/>
</dbReference>
<evidence type="ECO:0000313" key="1">
    <source>
        <dbReference type="EMBL" id="AOV58856.1"/>
    </source>
</evidence>
<reference evidence="1 2" key="1">
    <citation type="journal article" date="2016" name="Virology">
        <title>The genomic content and context of auxiliary metabolic genes in marine cyanomyoviruses.</title>
        <authorList>
            <person name="Crummett L.T."/>
            <person name="Puxty R.J."/>
            <person name="Weihe C."/>
            <person name="Marston M.F."/>
            <person name="Martiny J.B."/>
        </authorList>
    </citation>
    <scope>NUCLEOTIDE SEQUENCE [LARGE SCALE GENOMIC DNA]</scope>
    <source>
        <strain evidence="1">0910TB04</strain>
    </source>
</reference>